<evidence type="ECO:0000313" key="1">
    <source>
        <dbReference type="EMBL" id="GLQ75043.1"/>
    </source>
</evidence>
<proteinExistence type="predicted"/>
<gene>
    <name evidence="1" type="ORF">GCM10007932_44050</name>
</gene>
<protein>
    <submittedName>
        <fullName evidence="1">Uncharacterized protein</fullName>
    </submittedName>
</protein>
<evidence type="ECO:0000313" key="2">
    <source>
        <dbReference type="Proteomes" id="UP001156690"/>
    </source>
</evidence>
<organism evidence="1 2">
    <name type="scientific">Vibrio penaeicida</name>
    <dbReference type="NCBI Taxonomy" id="104609"/>
    <lineage>
        <taxon>Bacteria</taxon>
        <taxon>Pseudomonadati</taxon>
        <taxon>Pseudomonadota</taxon>
        <taxon>Gammaproteobacteria</taxon>
        <taxon>Vibrionales</taxon>
        <taxon>Vibrionaceae</taxon>
        <taxon>Vibrio</taxon>
    </lineage>
</organism>
<accession>A0AAV5NWU2</accession>
<dbReference type="AlphaFoldDB" id="A0AAV5NWU2"/>
<sequence>MLKSFKRFVRYKAGCIFERNHCNPISKKCSPHKTIKLTGTQGSPAAERVHIVLPLYYMEYLPEYMRGTEE</sequence>
<dbReference type="EMBL" id="BSNX01000067">
    <property type="protein sequence ID" value="GLQ75043.1"/>
    <property type="molecule type" value="Genomic_DNA"/>
</dbReference>
<keyword evidence="2" id="KW-1185">Reference proteome</keyword>
<comment type="caution">
    <text evidence="1">The sequence shown here is derived from an EMBL/GenBank/DDBJ whole genome shotgun (WGS) entry which is preliminary data.</text>
</comment>
<dbReference type="Proteomes" id="UP001156690">
    <property type="component" value="Unassembled WGS sequence"/>
</dbReference>
<reference evidence="2" key="1">
    <citation type="journal article" date="2019" name="Int. J. Syst. Evol. Microbiol.">
        <title>The Global Catalogue of Microorganisms (GCM) 10K type strain sequencing project: providing services to taxonomists for standard genome sequencing and annotation.</title>
        <authorList>
            <consortium name="The Broad Institute Genomics Platform"/>
            <consortium name="The Broad Institute Genome Sequencing Center for Infectious Disease"/>
            <person name="Wu L."/>
            <person name="Ma J."/>
        </authorList>
    </citation>
    <scope>NUCLEOTIDE SEQUENCE [LARGE SCALE GENOMIC DNA]</scope>
    <source>
        <strain evidence="2">NBRC 15640</strain>
    </source>
</reference>
<name>A0AAV5NWU2_9VIBR</name>